<evidence type="ECO:0000313" key="4">
    <source>
        <dbReference type="Proteomes" id="UP000756346"/>
    </source>
</evidence>
<feature type="compositionally biased region" description="Low complexity" evidence="1">
    <location>
        <begin position="218"/>
        <end position="239"/>
    </location>
</feature>
<feature type="domain" description="Bacteriophage T5 Orf172 DNA-binding" evidence="2">
    <location>
        <begin position="271"/>
        <end position="413"/>
    </location>
</feature>
<dbReference type="GeneID" id="70190871"/>
<evidence type="ECO:0000313" key="3">
    <source>
        <dbReference type="EMBL" id="KAH7014489.1"/>
    </source>
</evidence>
<sequence>MPSSPTPSPRAGGPSRTQSPCPVRTPPSPSAVWQLPRPQQPQGHRRIVSTGSIPHSQDPFADTPDHAAEPPPLSRAPVSYPVLPTRSDYTSLATTSSPGVAEFISARSTPFLGRTAHRHNSNTSTPAANPTPTRAPQRLQARRMPTPRRTKSKKSLATGGSSSPEKWTSFIVDDEITRFIRSRLPERERAETGVGENYIFEAELELPTSPSPSPPSSPAAAAASSSTPTTSTSTFTSISAPPPSPFIKAESEDHPAGLTNISSSSSRAETKTRMRLLKIGVTEKTRHTRMAQISRACHLELSLNPVRPRAAAAAAATTGSAGPAVQQPPPHFRAAAVAETDYSSSEPGSRMMGPTTAEEETQPVRLFRRVEKLVHAELRAYQYKFPCGGCKREHQEYFEVDPELAAAVQRRWCAWVAQEPYDKHGNLYPFWEMRLRQRRRPFSPEGQTPGEIATASVGNGDDDEGAERDKARRLERQRRWERRWDEFAHPHWFEWVWYDCGVVAEKFWRLRWQFGAFAQSLALVWVCYPSSRAFVCSVCVTLGIIVELEFQERLYSLGRLCGVRDWLLAHLS</sequence>
<evidence type="ECO:0000256" key="1">
    <source>
        <dbReference type="SAM" id="MobiDB-lite"/>
    </source>
</evidence>
<protein>
    <recommendedName>
        <fullName evidence="2">Bacteriophage T5 Orf172 DNA-binding domain-containing protein</fullName>
    </recommendedName>
</protein>
<accession>A0A9P9BGA4</accession>
<proteinExistence type="predicted"/>
<keyword evidence="4" id="KW-1185">Reference proteome</keyword>
<reference evidence="3" key="1">
    <citation type="journal article" date="2021" name="Nat. Commun.">
        <title>Genetic determinants of endophytism in the Arabidopsis root mycobiome.</title>
        <authorList>
            <person name="Mesny F."/>
            <person name="Miyauchi S."/>
            <person name="Thiergart T."/>
            <person name="Pickel B."/>
            <person name="Atanasova L."/>
            <person name="Karlsson M."/>
            <person name="Huettel B."/>
            <person name="Barry K.W."/>
            <person name="Haridas S."/>
            <person name="Chen C."/>
            <person name="Bauer D."/>
            <person name="Andreopoulos W."/>
            <person name="Pangilinan J."/>
            <person name="LaButti K."/>
            <person name="Riley R."/>
            <person name="Lipzen A."/>
            <person name="Clum A."/>
            <person name="Drula E."/>
            <person name="Henrissat B."/>
            <person name="Kohler A."/>
            <person name="Grigoriev I.V."/>
            <person name="Martin F.M."/>
            <person name="Hacquard S."/>
        </authorList>
    </citation>
    <scope>NUCLEOTIDE SEQUENCE</scope>
    <source>
        <strain evidence="3">MPI-CAGE-CH-0230</strain>
    </source>
</reference>
<dbReference type="AlphaFoldDB" id="A0A9P9BGA4"/>
<evidence type="ECO:0000259" key="2">
    <source>
        <dbReference type="Pfam" id="PF10544"/>
    </source>
</evidence>
<dbReference type="OrthoDB" id="3511049at2759"/>
<feature type="region of interest" description="Disordered" evidence="1">
    <location>
        <begin position="1"/>
        <end position="101"/>
    </location>
</feature>
<feature type="compositionally biased region" description="Basic residues" evidence="1">
    <location>
        <begin position="145"/>
        <end position="154"/>
    </location>
</feature>
<dbReference type="PANTHER" id="PTHR28094">
    <property type="entry name" value="MEIOTICALLY UP-REGULATED GENE 113 PROTEIN"/>
    <property type="match status" value="1"/>
</dbReference>
<dbReference type="InterPro" id="IPR018306">
    <property type="entry name" value="Phage_T5_Orf172_DNA-bd"/>
</dbReference>
<feature type="compositionally biased region" description="Polar residues" evidence="1">
    <location>
        <begin position="87"/>
        <end position="98"/>
    </location>
</feature>
<dbReference type="Pfam" id="PF10544">
    <property type="entry name" value="T5orf172"/>
    <property type="match status" value="1"/>
</dbReference>
<gene>
    <name evidence="3" type="ORF">B0I36DRAFT_389372</name>
</gene>
<comment type="caution">
    <text evidence="3">The sequence shown here is derived from an EMBL/GenBank/DDBJ whole genome shotgun (WGS) entry which is preliminary data.</text>
</comment>
<feature type="region of interest" description="Disordered" evidence="1">
    <location>
        <begin position="341"/>
        <end position="360"/>
    </location>
</feature>
<feature type="region of interest" description="Disordered" evidence="1">
    <location>
        <begin position="206"/>
        <end position="271"/>
    </location>
</feature>
<dbReference type="InterPro" id="IPR053006">
    <property type="entry name" value="Meiosis_regulatory"/>
</dbReference>
<feature type="region of interest" description="Disordered" evidence="1">
    <location>
        <begin position="441"/>
        <end position="470"/>
    </location>
</feature>
<dbReference type="PANTHER" id="PTHR28094:SF1">
    <property type="entry name" value="MEIOTICALLY UP-REGULATED GENE 113 PROTEIN"/>
    <property type="match status" value="1"/>
</dbReference>
<name>A0A9P9BGA4_9PEZI</name>
<feature type="compositionally biased region" description="Low complexity" evidence="1">
    <location>
        <begin position="121"/>
        <end position="136"/>
    </location>
</feature>
<dbReference type="RefSeq" id="XP_046005456.1">
    <property type="nucleotide sequence ID" value="XM_046161325.1"/>
</dbReference>
<dbReference type="EMBL" id="JAGTJQ010000013">
    <property type="protein sequence ID" value="KAH7014489.1"/>
    <property type="molecule type" value="Genomic_DNA"/>
</dbReference>
<organism evidence="3 4">
    <name type="scientific">Microdochium trichocladiopsis</name>
    <dbReference type="NCBI Taxonomy" id="1682393"/>
    <lineage>
        <taxon>Eukaryota</taxon>
        <taxon>Fungi</taxon>
        <taxon>Dikarya</taxon>
        <taxon>Ascomycota</taxon>
        <taxon>Pezizomycotina</taxon>
        <taxon>Sordariomycetes</taxon>
        <taxon>Xylariomycetidae</taxon>
        <taxon>Xylariales</taxon>
        <taxon>Microdochiaceae</taxon>
        <taxon>Microdochium</taxon>
    </lineage>
</organism>
<dbReference type="Proteomes" id="UP000756346">
    <property type="component" value="Unassembled WGS sequence"/>
</dbReference>
<feature type="region of interest" description="Disordered" evidence="1">
    <location>
        <begin position="114"/>
        <end position="166"/>
    </location>
</feature>